<dbReference type="EMBL" id="DSEU01000017">
    <property type="protein sequence ID" value="HEM66490.1"/>
    <property type="molecule type" value="Genomic_DNA"/>
</dbReference>
<gene>
    <name evidence="3" type="primary">cmr4</name>
    <name evidence="3" type="ORF">ENO26_02810</name>
</gene>
<organism evidence="3">
    <name type="scientific">Ignisphaera aggregans</name>
    <dbReference type="NCBI Taxonomy" id="334771"/>
    <lineage>
        <taxon>Archaea</taxon>
        <taxon>Thermoproteota</taxon>
        <taxon>Thermoprotei</taxon>
        <taxon>Desulfurococcales</taxon>
        <taxon>Desulfurococcaceae</taxon>
        <taxon>Ignisphaera</taxon>
    </lineage>
</organism>
<dbReference type="InterPro" id="IPR013410">
    <property type="entry name" value="CRISPR-assoc_RAMP_Cmr4"/>
</dbReference>
<dbReference type="AlphaFoldDB" id="A0A7J2U0Y5"/>
<name>A0A7J2U0Y5_9CREN</name>
<feature type="domain" description="CRISPR type III-associated protein" evidence="2">
    <location>
        <begin position="10"/>
        <end position="280"/>
    </location>
</feature>
<keyword evidence="1" id="KW-0051">Antiviral defense</keyword>
<evidence type="ECO:0000256" key="1">
    <source>
        <dbReference type="ARBA" id="ARBA00023118"/>
    </source>
</evidence>
<dbReference type="GO" id="GO:0051607">
    <property type="term" value="P:defense response to virus"/>
    <property type="evidence" value="ECO:0007669"/>
    <property type="project" value="UniProtKB-KW"/>
</dbReference>
<evidence type="ECO:0000313" key="3">
    <source>
        <dbReference type="EMBL" id="HEM66490.1"/>
    </source>
</evidence>
<evidence type="ECO:0000259" key="2">
    <source>
        <dbReference type="Pfam" id="PF03787"/>
    </source>
</evidence>
<protein>
    <submittedName>
        <fullName evidence="3">Type III-B CRISPR module RAMP protein Cmr4</fullName>
    </submittedName>
</protein>
<dbReference type="PANTHER" id="PTHR36700">
    <property type="entry name" value="CRISPR SYSTEM CMR SUBUNIT CMR4"/>
    <property type="match status" value="1"/>
</dbReference>
<dbReference type="NCBIfam" id="TIGR02580">
    <property type="entry name" value="cas_RAMP_Cmr4"/>
    <property type="match status" value="1"/>
</dbReference>
<accession>A0A7J2U0Y5</accession>
<proteinExistence type="predicted"/>
<dbReference type="PANTHER" id="PTHR36700:SF1">
    <property type="entry name" value="CRISPR SYSTEM CMR SUBUNIT CMR4"/>
    <property type="match status" value="1"/>
</dbReference>
<dbReference type="Pfam" id="PF03787">
    <property type="entry name" value="RAMPs"/>
    <property type="match status" value="1"/>
</dbReference>
<sequence length="289" mass="32243">MYKSAVLMFLEALTPVHVGTGREEALHVDLPVQRDEFGFPTMWASSLKGAIKANIIDNDLKKHLGSEPGELETRPSHISILDAKLLLIPARSLDNVWIYATTPHLLSYLKTYLDIYNDVENAKLSLDTSHIIQGVSKGIALSTKFSGKAFINETELDTIPDPDLLNRSGLSILLPKHIIEEITNHGLVILPDKDNKGLAIIRKSMVIQYRVKLKRAEKTVDTGPWSEEYVPIKTLFTSVALCRDTQDKKAQDLCNDFKNKLSNRSIYVGGKETIGRGLIKVYVYEGGTK</sequence>
<comment type="caution">
    <text evidence="3">The sequence shown here is derived from an EMBL/GenBank/DDBJ whole genome shotgun (WGS) entry which is preliminary data.</text>
</comment>
<reference evidence="3" key="1">
    <citation type="journal article" date="2020" name="mSystems">
        <title>Genome- and Community-Level Interaction Insights into Carbon Utilization and Element Cycling Functions of Hydrothermarchaeota in Hydrothermal Sediment.</title>
        <authorList>
            <person name="Zhou Z."/>
            <person name="Liu Y."/>
            <person name="Xu W."/>
            <person name="Pan J."/>
            <person name="Luo Z.H."/>
            <person name="Li M."/>
        </authorList>
    </citation>
    <scope>NUCLEOTIDE SEQUENCE [LARGE SCALE GENOMIC DNA]</scope>
    <source>
        <strain evidence="3">SpSt-125</strain>
    </source>
</reference>
<dbReference type="InterPro" id="IPR005537">
    <property type="entry name" value="RAMP_III_fam"/>
</dbReference>